<reference evidence="2" key="1">
    <citation type="submission" date="2023-01" db="EMBL/GenBank/DDBJ databases">
        <title>Key to firefly adult light organ development and bioluminescence: homeobox transcription factors regulate luciferase expression and transportation to peroxisome.</title>
        <authorList>
            <person name="Fu X."/>
        </authorList>
    </citation>
    <scope>NUCLEOTIDE SEQUENCE [LARGE SCALE GENOMIC DNA]</scope>
</reference>
<accession>A0AAN7PSR0</accession>
<evidence type="ECO:0000313" key="1">
    <source>
        <dbReference type="EMBL" id="KAK4875884.1"/>
    </source>
</evidence>
<keyword evidence="2" id="KW-1185">Reference proteome</keyword>
<proteinExistence type="predicted"/>
<dbReference type="Proteomes" id="UP001353858">
    <property type="component" value="Unassembled WGS sequence"/>
</dbReference>
<dbReference type="AlphaFoldDB" id="A0AAN7PSR0"/>
<name>A0AAN7PSR0_9COLE</name>
<gene>
    <name evidence="1" type="ORF">RN001_012306</name>
</gene>
<organism evidence="1 2">
    <name type="scientific">Aquatica leii</name>
    <dbReference type="NCBI Taxonomy" id="1421715"/>
    <lineage>
        <taxon>Eukaryota</taxon>
        <taxon>Metazoa</taxon>
        <taxon>Ecdysozoa</taxon>
        <taxon>Arthropoda</taxon>
        <taxon>Hexapoda</taxon>
        <taxon>Insecta</taxon>
        <taxon>Pterygota</taxon>
        <taxon>Neoptera</taxon>
        <taxon>Endopterygota</taxon>
        <taxon>Coleoptera</taxon>
        <taxon>Polyphaga</taxon>
        <taxon>Elateriformia</taxon>
        <taxon>Elateroidea</taxon>
        <taxon>Lampyridae</taxon>
        <taxon>Luciolinae</taxon>
        <taxon>Aquatica</taxon>
    </lineage>
</organism>
<comment type="caution">
    <text evidence="1">The sequence shown here is derived from an EMBL/GenBank/DDBJ whole genome shotgun (WGS) entry which is preliminary data.</text>
</comment>
<evidence type="ECO:0000313" key="2">
    <source>
        <dbReference type="Proteomes" id="UP001353858"/>
    </source>
</evidence>
<dbReference type="EMBL" id="JARPUR010000005">
    <property type="protein sequence ID" value="KAK4875884.1"/>
    <property type="molecule type" value="Genomic_DNA"/>
</dbReference>
<sequence>MPASTILNRLACELFCDDKLVEIYENLCERLVLHDDVTEPEDEQISEQFIQRVSNIKKTNILVFLKMQPSTSKNSNLNTFVGGNITISNGFKYFNIICKDENPIKKFKILDKTMVFKFKEISESRNSLTWLENAFNEVIGENRQS</sequence>
<protein>
    <submittedName>
        <fullName evidence="1">Uncharacterized protein</fullName>
    </submittedName>
</protein>